<keyword evidence="2" id="KW-1185">Reference proteome</keyword>
<name>A0A8X6MFW1_NEPPI</name>
<accession>A0A8X6MFW1</accession>
<protein>
    <submittedName>
        <fullName evidence="1">Uncharacterized protein</fullName>
    </submittedName>
</protein>
<dbReference type="AlphaFoldDB" id="A0A8X6MFW1"/>
<proteinExistence type="predicted"/>
<evidence type="ECO:0000313" key="1">
    <source>
        <dbReference type="EMBL" id="GFS52635.1"/>
    </source>
</evidence>
<dbReference type="OrthoDB" id="8333950at2759"/>
<gene>
    <name evidence="1" type="ORF">NPIL_132461</name>
</gene>
<sequence length="145" mass="16712">MASLHSEYGTIAGEDRFNKLKEKNAFACCNLHWTNLSCLTVDAGKNMSGIKKDLVGQMKHICNEKNIPQPMFIHCIIHHRRARIAQLGIDEKPPKFGLRSLNEKYPTPKLRIFLVPYLETSVLYILHLFDILMLVDIVKLDEFVF</sequence>
<organism evidence="1 2">
    <name type="scientific">Nephila pilipes</name>
    <name type="common">Giant wood spider</name>
    <name type="synonym">Nephila maculata</name>
    <dbReference type="NCBI Taxonomy" id="299642"/>
    <lineage>
        <taxon>Eukaryota</taxon>
        <taxon>Metazoa</taxon>
        <taxon>Ecdysozoa</taxon>
        <taxon>Arthropoda</taxon>
        <taxon>Chelicerata</taxon>
        <taxon>Arachnida</taxon>
        <taxon>Araneae</taxon>
        <taxon>Araneomorphae</taxon>
        <taxon>Entelegynae</taxon>
        <taxon>Araneoidea</taxon>
        <taxon>Nephilidae</taxon>
        <taxon>Nephila</taxon>
    </lineage>
</organism>
<dbReference type="EMBL" id="BMAW01045956">
    <property type="protein sequence ID" value="GFS52635.1"/>
    <property type="molecule type" value="Genomic_DNA"/>
</dbReference>
<dbReference type="Proteomes" id="UP000887013">
    <property type="component" value="Unassembled WGS sequence"/>
</dbReference>
<comment type="caution">
    <text evidence="1">The sequence shown here is derived from an EMBL/GenBank/DDBJ whole genome shotgun (WGS) entry which is preliminary data.</text>
</comment>
<evidence type="ECO:0000313" key="2">
    <source>
        <dbReference type="Proteomes" id="UP000887013"/>
    </source>
</evidence>
<reference evidence="1" key="1">
    <citation type="submission" date="2020-08" db="EMBL/GenBank/DDBJ databases">
        <title>Multicomponent nature underlies the extraordinary mechanical properties of spider dragline silk.</title>
        <authorList>
            <person name="Kono N."/>
            <person name="Nakamura H."/>
            <person name="Mori M."/>
            <person name="Yoshida Y."/>
            <person name="Ohtoshi R."/>
            <person name="Malay A.D."/>
            <person name="Moran D.A.P."/>
            <person name="Tomita M."/>
            <person name="Numata K."/>
            <person name="Arakawa K."/>
        </authorList>
    </citation>
    <scope>NUCLEOTIDE SEQUENCE</scope>
</reference>